<proteinExistence type="predicted"/>
<gene>
    <name evidence="2" type="ORF">ZHD862_LOCUS2765</name>
</gene>
<reference evidence="2" key="1">
    <citation type="submission" date="2021-02" db="EMBL/GenBank/DDBJ databases">
        <authorList>
            <person name="Nowell W R."/>
        </authorList>
    </citation>
    <scope>NUCLEOTIDE SEQUENCE</scope>
</reference>
<organism evidence="2 3">
    <name type="scientific">Rotaria sordida</name>
    <dbReference type="NCBI Taxonomy" id="392033"/>
    <lineage>
        <taxon>Eukaryota</taxon>
        <taxon>Metazoa</taxon>
        <taxon>Spiralia</taxon>
        <taxon>Gnathifera</taxon>
        <taxon>Rotifera</taxon>
        <taxon>Eurotatoria</taxon>
        <taxon>Bdelloidea</taxon>
        <taxon>Philodinida</taxon>
        <taxon>Philodinidae</taxon>
        <taxon>Rotaria</taxon>
    </lineage>
</organism>
<accession>A0A813TCY8</accession>
<evidence type="ECO:0000256" key="1">
    <source>
        <dbReference type="SAM" id="SignalP"/>
    </source>
</evidence>
<name>A0A813TCY8_9BILA</name>
<feature type="signal peptide" evidence="1">
    <location>
        <begin position="1"/>
        <end position="20"/>
    </location>
</feature>
<dbReference type="EMBL" id="CAJNOT010000056">
    <property type="protein sequence ID" value="CAF0807990.1"/>
    <property type="molecule type" value="Genomic_DNA"/>
</dbReference>
<dbReference type="AlphaFoldDB" id="A0A813TCY8"/>
<feature type="chain" id="PRO_5032832726" evidence="1">
    <location>
        <begin position="21"/>
        <end position="148"/>
    </location>
</feature>
<sequence length="148" mass="16180">MFHTTVILILCFTFLQTISSQNLNGIFLIDSCECNSSTETCEPNGPVILNQKRSTLTVKYGSVQIGVGTLGNNQLDLYLNQNRCKGLWNGKTHLAELKCQHQGGIICTTKLRCLSGSCLDDTSIVISSASIKTTISFLFMIGILIMLV</sequence>
<protein>
    <submittedName>
        <fullName evidence="2">Uncharacterized protein</fullName>
    </submittedName>
</protein>
<dbReference type="Proteomes" id="UP000663864">
    <property type="component" value="Unassembled WGS sequence"/>
</dbReference>
<keyword evidence="1" id="KW-0732">Signal</keyword>
<evidence type="ECO:0000313" key="2">
    <source>
        <dbReference type="EMBL" id="CAF0807990.1"/>
    </source>
</evidence>
<comment type="caution">
    <text evidence="2">The sequence shown here is derived from an EMBL/GenBank/DDBJ whole genome shotgun (WGS) entry which is preliminary data.</text>
</comment>
<evidence type="ECO:0000313" key="3">
    <source>
        <dbReference type="Proteomes" id="UP000663864"/>
    </source>
</evidence>